<dbReference type="InterPro" id="IPR050103">
    <property type="entry name" value="Class-III_PLP-dep_AT"/>
</dbReference>
<protein>
    <submittedName>
        <fullName evidence="6">Putative aminotransferase</fullName>
    </submittedName>
</protein>
<evidence type="ECO:0000256" key="3">
    <source>
        <dbReference type="ARBA" id="ARBA00022679"/>
    </source>
</evidence>
<dbReference type="Gene3D" id="3.40.640.10">
    <property type="entry name" value="Type I PLP-dependent aspartate aminotransferase-like (Major domain)"/>
    <property type="match status" value="1"/>
</dbReference>
<dbReference type="PANTHER" id="PTHR11986">
    <property type="entry name" value="AMINOTRANSFERASE CLASS III"/>
    <property type="match status" value="1"/>
</dbReference>
<dbReference type="GO" id="GO:0008483">
    <property type="term" value="F:transaminase activity"/>
    <property type="evidence" value="ECO:0007669"/>
    <property type="project" value="UniProtKB-KW"/>
</dbReference>
<dbReference type="GO" id="GO:0042802">
    <property type="term" value="F:identical protein binding"/>
    <property type="evidence" value="ECO:0007669"/>
    <property type="project" value="TreeGrafter"/>
</dbReference>
<organism evidence="6">
    <name type="scientific">uncultured marine group II/III euryarchaeote KM3_12_C02</name>
    <dbReference type="NCBI Taxonomy" id="1457858"/>
    <lineage>
        <taxon>Archaea</taxon>
        <taxon>Methanobacteriati</taxon>
        <taxon>Methanobacteriota</taxon>
        <taxon>environmental samples</taxon>
    </lineage>
</organism>
<dbReference type="AlphaFoldDB" id="A0A075GDN6"/>
<proteinExistence type="inferred from homology"/>
<evidence type="ECO:0000256" key="1">
    <source>
        <dbReference type="ARBA" id="ARBA00001933"/>
    </source>
</evidence>
<dbReference type="GO" id="GO:0030170">
    <property type="term" value="F:pyridoxal phosphate binding"/>
    <property type="evidence" value="ECO:0007669"/>
    <property type="project" value="InterPro"/>
</dbReference>
<accession>A0A075GDN6</accession>
<reference evidence="6" key="1">
    <citation type="journal article" date="2014" name="Genome Biol. Evol.">
        <title>Pangenome evidence for extensive interdomain horizontal transfer affecting lineage core and shell genes in uncultured planktonic thaumarchaeota and euryarchaeota.</title>
        <authorList>
            <person name="Deschamps P."/>
            <person name="Zivanovic Y."/>
            <person name="Moreira D."/>
            <person name="Rodriguez-Valera F."/>
            <person name="Lopez-Garcia P."/>
        </authorList>
    </citation>
    <scope>NUCLEOTIDE SEQUENCE</scope>
</reference>
<keyword evidence="4 5" id="KW-0663">Pyridoxal phosphate</keyword>
<keyword evidence="3 6" id="KW-0808">Transferase</keyword>
<dbReference type="InterPro" id="IPR015422">
    <property type="entry name" value="PyrdxlP-dep_Trfase_small"/>
</dbReference>
<dbReference type="InterPro" id="IPR005814">
    <property type="entry name" value="Aminotrans_3"/>
</dbReference>
<evidence type="ECO:0000313" key="6">
    <source>
        <dbReference type="EMBL" id="AIF00127.1"/>
    </source>
</evidence>
<dbReference type="SUPFAM" id="SSF53383">
    <property type="entry name" value="PLP-dependent transferases"/>
    <property type="match status" value="1"/>
</dbReference>
<comment type="cofactor">
    <cofactor evidence="1">
        <name>pyridoxal 5'-phosphate</name>
        <dbReference type="ChEBI" id="CHEBI:597326"/>
    </cofactor>
</comment>
<dbReference type="InterPro" id="IPR015424">
    <property type="entry name" value="PyrdxlP-dep_Trfase"/>
</dbReference>
<dbReference type="PANTHER" id="PTHR11986:SF79">
    <property type="entry name" value="ACETYLORNITHINE AMINOTRANSFERASE, MITOCHONDRIAL"/>
    <property type="match status" value="1"/>
</dbReference>
<sequence>MQDPMLDLLDEIRMNSGPRQTIGLMDIVITRFAASDQNLVDAISEASKNHKEYSAQLGPGLLMMDESELIQTLQSDFINFYPAATVNPYVAIAARGPWIITSHGAVLHDNGGYGMLGYGHGPDNVINAMSKNWVMANVMTASFSQKKLADALRREVGHSRGGCPFSKFICVNSGSESVTLGMRIADVNSNNMTGPGGRHEGKPIKIIALKQGFHGRTQRPASISDSCKKGYIDNLATFRERDNIIIVEPNNIGDLQSAFLRAEKEKFFIELLALEPVQGEGSPGQSVTRKFYDEARRLTSEHGSMLLVDSIQAGFRGKGCLSIVDYPGFQSAEAPDFETWSKALNAGQYPLSVVGLSERAAELYVVGIYGNTMTTNPRALETAIEVLSKITPELRANIVEKGDEFLSKLEELQEEFPKEITLVQGSGLLLCVELDPETLPVVFQADEFGYVCVEEWCRRNGLGVIHGGKNALRFTPHFGITSDEIDLVIDLVRCCLIEFTEGHMSVRNLL</sequence>
<name>A0A075GDN6_9EURY</name>
<evidence type="ECO:0000256" key="4">
    <source>
        <dbReference type="ARBA" id="ARBA00022898"/>
    </source>
</evidence>
<dbReference type="InterPro" id="IPR015421">
    <property type="entry name" value="PyrdxlP-dep_Trfase_major"/>
</dbReference>
<evidence type="ECO:0000256" key="2">
    <source>
        <dbReference type="ARBA" id="ARBA00022576"/>
    </source>
</evidence>
<dbReference type="Gene3D" id="3.90.1150.10">
    <property type="entry name" value="Aspartate Aminotransferase, domain 1"/>
    <property type="match status" value="1"/>
</dbReference>
<comment type="similarity">
    <text evidence="5">Belongs to the class-III pyridoxal-phosphate-dependent aminotransferase family.</text>
</comment>
<dbReference type="EMBL" id="KF900581">
    <property type="protein sequence ID" value="AIF00127.1"/>
    <property type="molecule type" value="Genomic_DNA"/>
</dbReference>
<evidence type="ECO:0000256" key="5">
    <source>
        <dbReference type="RuleBase" id="RU003560"/>
    </source>
</evidence>
<dbReference type="Pfam" id="PF00202">
    <property type="entry name" value="Aminotran_3"/>
    <property type="match status" value="1"/>
</dbReference>
<keyword evidence="2 6" id="KW-0032">Aminotransferase</keyword>